<sequence length="147" mass="16030">MLALLRAVCAEGDALPFTEGIDERLIASQWLAAPGCVLAWAEDRLLGMYRFGANMPGRGAHVATATFLVSREARGHGLGRRMVTHCLEAATAAGFDAMQFNQVLKTNTAALALYRSLGFRRVGRIPRAFRHAQLGLVDAYILYRPLA</sequence>
<feature type="domain" description="N-acetyltransferase" evidence="1">
    <location>
        <begin position="1"/>
        <end position="147"/>
    </location>
</feature>
<dbReference type="PANTHER" id="PTHR43138:SF1">
    <property type="entry name" value="N-ACETYLTRANSFERASE ACA1"/>
    <property type="match status" value="1"/>
</dbReference>
<dbReference type="PANTHER" id="PTHR43138">
    <property type="entry name" value="ACETYLTRANSFERASE, GNAT FAMILY"/>
    <property type="match status" value="1"/>
</dbReference>
<accession>A0ABY8BGK2</accession>
<organism evidence="2 3">
    <name type="scientific">Pseudoduganella chitinolytica</name>
    <dbReference type="NCBI Taxonomy" id="34070"/>
    <lineage>
        <taxon>Bacteria</taxon>
        <taxon>Pseudomonadati</taxon>
        <taxon>Pseudomonadota</taxon>
        <taxon>Betaproteobacteria</taxon>
        <taxon>Burkholderiales</taxon>
        <taxon>Oxalobacteraceae</taxon>
        <taxon>Telluria group</taxon>
        <taxon>Pseudoduganella</taxon>
    </lineage>
</organism>
<keyword evidence="3" id="KW-1185">Reference proteome</keyword>
<protein>
    <submittedName>
        <fullName evidence="2">GNAT family N-acetyltransferase</fullName>
    </submittedName>
</protein>
<dbReference type="InterPro" id="IPR000182">
    <property type="entry name" value="GNAT_dom"/>
</dbReference>
<dbReference type="InterPro" id="IPR016181">
    <property type="entry name" value="Acyl_CoA_acyltransferase"/>
</dbReference>
<evidence type="ECO:0000313" key="2">
    <source>
        <dbReference type="EMBL" id="WEF34108.1"/>
    </source>
</evidence>
<dbReference type="Gene3D" id="3.40.630.30">
    <property type="match status" value="1"/>
</dbReference>
<dbReference type="Proteomes" id="UP001216510">
    <property type="component" value="Chromosome"/>
</dbReference>
<dbReference type="SUPFAM" id="SSF55729">
    <property type="entry name" value="Acyl-CoA N-acyltransferases (Nat)"/>
    <property type="match status" value="1"/>
</dbReference>
<dbReference type="Pfam" id="PF00583">
    <property type="entry name" value="Acetyltransf_1"/>
    <property type="match status" value="1"/>
</dbReference>
<evidence type="ECO:0000313" key="3">
    <source>
        <dbReference type="Proteomes" id="UP001216510"/>
    </source>
</evidence>
<name>A0ABY8BGK2_9BURK</name>
<evidence type="ECO:0000259" key="1">
    <source>
        <dbReference type="PROSITE" id="PS51186"/>
    </source>
</evidence>
<dbReference type="PROSITE" id="PS51186">
    <property type="entry name" value="GNAT"/>
    <property type="match status" value="1"/>
</dbReference>
<dbReference type="EMBL" id="CP119083">
    <property type="protein sequence ID" value="WEF34108.1"/>
    <property type="molecule type" value="Genomic_DNA"/>
</dbReference>
<reference evidence="2 3" key="1">
    <citation type="submission" date="2023-02" db="EMBL/GenBank/DDBJ databases">
        <title>Gemone sequence of Telluria chitinolytica ACM 3522T.</title>
        <authorList>
            <person name="Frediansyah A."/>
            <person name="Miess H."/>
            <person name="Gross H."/>
        </authorList>
    </citation>
    <scope>NUCLEOTIDE SEQUENCE [LARGE SCALE GENOMIC DNA]</scope>
    <source>
        <strain evidence="2 3">ACM 3522</strain>
    </source>
</reference>
<dbReference type="RefSeq" id="WP_277416790.1">
    <property type="nucleotide sequence ID" value="NZ_CP119083.1"/>
</dbReference>
<dbReference type="InterPro" id="IPR052742">
    <property type="entry name" value="Mito_N-acetyltransferase"/>
</dbReference>
<proteinExistence type="predicted"/>
<gene>
    <name evidence="2" type="ORF">PX653_04865</name>
</gene>
<dbReference type="CDD" id="cd04301">
    <property type="entry name" value="NAT_SF"/>
    <property type="match status" value="1"/>
</dbReference>